<accession>V7B200</accession>
<dbReference type="Proteomes" id="UP000000226">
    <property type="component" value="Chromosome 8"/>
</dbReference>
<reference evidence="8" key="1">
    <citation type="journal article" date="2014" name="Nat. Genet.">
        <title>A reference genome for common bean and genome-wide analysis of dual domestications.</title>
        <authorList>
            <person name="Schmutz J."/>
            <person name="McClean P.E."/>
            <person name="Mamidi S."/>
            <person name="Wu G.A."/>
            <person name="Cannon S.B."/>
            <person name="Grimwood J."/>
            <person name="Jenkins J."/>
            <person name="Shu S."/>
            <person name="Song Q."/>
            <person name="Chavarro C."/>
            <person name="Torres-Torres M."/>
            <person name="Geffroy V."/>
            <person name="Moghaddam S.M."/>
            <person name="Gao D."/>
            <person name="Abernathy B."/>
            <person name="Barry K."/>
            <person name="Blair M."/>
            <person name="Brick M.A."/>
            <person name="Chovatia M."/>
            <person name="Gepts P."/>
            <person name="Goodstein D.M."/>
            <person name="Gonzales M."/>
            <person name="Hellsten U."/>
            <person name="Hyten D.L."/>
            <person name="Jia G."/>
            <person name="Kelly J.D."/>
            <person name="Kudrna D."/>
            <person name="Lee R."/>
            <person name="Richard M.M."/>
            <person name="Miklas P.N."/>
            <person name="Osorno J.M."/>
            <person name="Rodrigues J."/>
            <person name="Thareau V."/>
            <person name="Urrea C.A."/>
            <person name="Wang M."/>
            <person name="Yu Y."/>
            <person name="Zhang M."/>
            <person name="Wing R.A."/>
            <person name="Cregan P.B."/>
            <person name="Rokhsar D.S."/>
            <person name="Jackson S.A."/>
        </authorList>
    </citation>
    <scope>NUCLEOTIDE SEQUENCE [LARGE SCALE GENOMIC DNA]</scope>
    <source>
        <strain evidence="8">cv. G19833</strain>
    </source>
</reference>
<evidence type="ECO:0000256" key="2">
    <source>
        <dbReference type="ARBA" id="ARBA00005581"/>
    </source>
</evidence>
<sequence>MLTLTWANNHVFVTNHLEGKEDLNIHCKSKDDDLGPHVLHINQYIRITFQPNFFFGTLFFYYYKCDADCKWYVHKDGLCRNEQQDNSSYVRKCYPWKQ</sequence>
<evidence type="ECO:0000313" key="8">
    <source>
        <dbReference type="Proteomes" id="UP000000226"/>
    </source>
</evidence>
<protein>
    <recommendedName>
        <fullName evidence="6">S-protein homolog</fullName>
    </recommendedName>
</protein>
<dbReference type="AlphaFoldDB" id="V7B200"/>
<dbReference type="InterPro" id="IPR010264">
    <property type="entry name" value="Self-incomp_S1"/>
</dbReference>
<dbReference type="GO" id="GO:0005576">
    <property type="term" value="C:extracellular region"/>
    <property type="evidence" value="ECO:0007669"/>
    <property type="project" value="UniProtKB-SubCell"/>
</dbReference>
<gene>
    <name evidence="7" type="ORF">PHAVU_008G063200g</name>
</gene>
<keyword evidence="5" id="KW-0732">Signal</keyword>
<keyword evidence="3 6" id="KW-0713">Self-incompatibility</keyword>
<dbReference type="GO" id="GO:0060320">
    <property type="term" value="P:rejection of self pollen"/>
    <property type="evidence" value="ECO:0007669"/>
    <property type="project" value="UniProtKB-KW"/>
</dbReference>
<evidence type="ECO:0000256" key="1">
    <source>
        <dbReference type="ARBA" id="ARBA00004613"/>
    </source>
</evidence>
<keyword evidence="4 6" id="KW-0964">Secreted</keyword>
<dbReference type="PANTHER" id="PTHR31232:SF43">
    <property type="entry name" value="S-PROTEIN HOMOLOG 29-RELATED"/>
    <property type="match status" value="1"/>
</dbReference>
<proteinExistence type="inferred from homology"/>
<comment type="subcellular location">
    <subcellularLocation>
        <location evidence="1 6">Secreted</location>
    </subcellularLocation>
</comment>
<dbReference type="eggNOG" id="ENOG502S7CQ">
    <property type="taxonomic scope" value="Eukaryota"/>
</dbReference>
<evidence type="ECO:0000256" key="6">
    <source>
        <dbReference type="RuleBase" id="RU367044"/>
    </source>
</evidence>
<dbReference type="EMBL" id="CM002295">
    <property type="protein sequence ID" value="ESW11844.1"/>
    <property type="molecule type" value="Genomic_DNA"/>
</dbReference>
<name>V7B200_PHAVU</name>
<dbReference type="Gramene" id="ESW11844">
    <property type="protein sequence ID" value="ESW11844"/>
    <property type="gene ID" value="PHAVU_008G063200g"/>
</dbReference>
<dbReference type="Pfam" id="PF05938">
    <property type="entry name" value="Self-incomp_S1"/>
    <property type="match status" value="1"/>
</dbReference>
<comment type="similarity">
    <text evidence="2 6">Belongs to the plant self-incompatibility (S1) protein family.</text>
</comment>
<keyword evidence="8" id="KW-1185">Reference proteome</keyword>
<evidence type="ECO:0000256" key="3">
    <source>
        <dbReference type="ARBA" id="ARBA00022471"/>
    </source>
</evidence>
<evidence type="ECO:0000313" key="7">
    <source>
        <dbReference type="EMBL" id="ESW11844.1"/>
    </source>
</evidence>
<evidence type="ECO:0000256" key="4">
    <source>
        <dbReference type="ARBA" id="ARBA00022525"/>
    </source>
</evidence>
<dbReference type="PANTHER" id="PTHR31232">
    <property type="match status" value="1"/>
</dbReference>
<organism evidence="7 8">
    <name type="scientific">Phaseolus vulgaris</name>
    <name type="common">Kidney bean</name>
    <name type="synonym">French bean</name>
    <dbReference type="NCBI Taxonomy" id="3885"/>
    <lineage>
        <taxon>Eukaryota</taxon>
        <taxon>Viridiplantae</taxon>
        <taxon>Streptophyta</taxon>
        <taxon>Embryophyta</taxon>
        <taxon>Tracheophyta</taxon>
        <taxon>Spermatophyta</taxon>
        <taxon>Magnoliopsida</taxon>
        <taxon>eudicotyledons</taxon>
        <taxon>Gunneridae</taxon>
        <taxon>Pentapetalae</taxon>
        <taxon>rosids</taxon>
        <taxon>fabids</taxon>
        <taxon>Fabales</taxon>
        <taxon>Fabaceae</taxon>
        <taxon>Papilionoideae</taxon>
        <taxon>50 kb inversion clade</taxon>
        <taxon>NPAAA clade</taxon>
        <taxon>indigoferoid/millettioid clade</taxon>
        <taxon>Phaseoleae</taxon>
        <taxon>Phaseolus</taxon>
    </lineage>
</organism>
<evidence type="ECO:0000256" key="5">
    <source>
        <dbReference type="ARBA" id="ARBA00022729"/>
    </source>
</evidence>